<evidence type="ECO:0000256" key="1">
    <source>
        <dbReference type="SAM" id="MobiDB-lite"/>
    </source>
</evidence>
<evidence type="ECO:0000313" key="2">
    <source>
        <dbReference type="EMBL" id="KIM80433.1"/>
    </source>
</evidence>
<dbReference type="InterPro" id="IPR011009">
    <property type="entry name" value="Kinase-like_dom_sf"/>
</dbReference>
<name>A0A0C3B2J2_PILCF</name>
<dbReference type="SUPFAM" id="SSF56112">
    <property type="entry name" value="Protein kinase-like (PK-like)"/>
    <property type="match status" value="1"/>
</dbReference>
<organism evidence="2 3">
    <name type="scientific">Piloderma croceum (strain F 1598)</name>
    <dbReference type="NCBI Taxonomy" id="765440"/>
    <lineage>
        <taxon>Eukaryota</taxon>
        <taxon>Fungi</taxon>
        <taxon>Dikarya</taxon>
        <taxon>Basidiomycota</taxon>
        <taxon>Agaricomycotina</taxon>
        <taxon>Agaricomycetes</taxon>
        <taxon>Agaricomycetidae</taxon>
        <taxon>Atheliales</taxon>
        <taxon>Atheliaceae</taxon>
        <taxon>Piloderma</taxon>
    </lineage>
</organism>
<feature type="region of interest" description="Disordered" evidence="1">
    <location>
        <begin position="147"/>
        <end position="176"/>
    </location>
</feature>
<protein>
    <recommendedName>
        <fullName evidence="4">Protein kinase domain-containing protein</fullName>
    </recommendedName>
</protein>
<dbReference type="STRING" id="765440.A0A0C3B2J2"/>
<keyword evidence="3" id="KW-1185">Reference proteome</keyword>
<proteinExistence type="predicted"/>
<dbReference type="AlphaFoldDB" id="A0A0C3B2J2"/>
<reference evidence="3" key="2">
    <citation type="submission" date="2015-01" db="EMBL/GenBank/DDBJ databases">
        <title>Evolutionary Origins and Diversification of the Mycorrhizal Mutualists.</title>
        <authorList>
            <consortium name="DOE Joint Genome Institute"/>
            <consortium name="Mycorrhizal Genomics Consortium"/>
            <person name="Kohler A."/>
            <person name="Kuo A."/>
            <person name="Nagy L.G."/>
            <person name="Floudas D."/>
            <person name="Copeland A."/>
            <person name="Barry K.W."/>
            <person name="Cichocki N."/>
            <person name="Veneault-Fourrey C."/>
            <person name="LaButti K."/>
            <person name="Lindquist E.A."/>
            <person name="Lipzen A."/>
            <person name="Lundell T."/>
            <person name="Morin E."/>
            <person name="Murat C."/>
            <person name="Riley R."/>
            <person name="Ohm R."/>
            <person name="Sun H."/>
            <person name="Tunlid A."/>
            <person name="Henrissat B."/>
            <person name="Grigoriev I.V."/>
            <person name="Hibbett D.S."/>
            <person name="Martin F."/>
        </authorList>
    </citation>
    <scope>NUCLEOTIDE SEQUENCE [LARGE SCALE GENOMIC DNA]</scope>
    <source>
        <strain evidence="3">F 1598</strain>
    </source>
</reference>
<sequence length="176" mass="20361">MQNRPVFPVRYYIIDFEFSIRFPEDSDPKQRLVTGLPILRNGFDHPDDYGREIAPEMLLDKPHCPFKSDIFQLGKLFFDYFHLLESDYPDLIKIFRSMIEHDPSCRPTAAEALKSVHEYHDGFTRAQLKGPVPEPDLSPMPFSQMVKRTHEANARQAAREQKHLEAELAKASVTSS</sequence>
<gene>
    <name evidence="2" type="ORF">PILCRDRAFT_9613</name>
</gene>
<evidence type="ECO:0000313" key="3">
    <source>
        <dbReference type="Proteomes" id="UP000054166"/>
    </source>
</evidence>
<accession>A0A0C3B2J2</accession>
<dbReference type="Proteomes" id="UP000054166">
    <property type="component" value="Unassembled WGS sequence"/>
</dbReference>
<dbReference type="InParanoid" id="A0A0C3B2J2"/>
<dbReference type="EMBL" id="KN833004">
    <property type="protein sequence ID" value="KIM80433.1"/>
    <property type="molecule type" value="Genomic_DNA"/>
</dbReference>
<dbReference type="OrthoDB" id="3317701at2759"/>
<feature type="compositionally biased region" description="Basic and acidic residues" evidence="1">
    <location>
        <begin position="148"/>
        <end position="168"/>
    </location>
</feature>
<dbReference type="HOGENOM" id="CLU_106827_0_0_1"/>
<reference evidence="2 3" key="1">
    <citation type="submission" date="2014-04" db="EMBL/GenBank/DDBJ databases">
        <authorList>
            <consortium name="DOE Joint Genome Institute"/>
            <person name="Kuo A."/>
            <person name="Tarkka M."/>
            <person name="Buscot F."/>
            <person name="Kohler A."/>
            <person name="Nagy L.G."/>
            <person name="Floudas D."/>
            <person name="Copeland A."/>
            <person name="Barry K.W."/>
            <person name="Cichocki N."/>
            <person name="Veneault-Fourrey C."/>
            <person name="LaButti K."/>
            <person name="Lindquist E.A."/>
            <person name="Lipzen A."/>
            <person name="Lundell T."/>
            <person name="Morin E."/>
            <person name="Murat C."/>
            <person name="Sun H."/>
            <person name="Tunlid A."/>
            <person name="Henrissat B."/>
            <person name="Grigoriev I.V."/>
            <person name="Hibbett D.S."/>
            <person name="Martin F."/>
            <person name="Nordberg H.P."/>
            <person name="Cantor M.N."/>
            <person name="Hua S.X."/>
        </authorList>
    </citation>
    <scope>NUCLEOTIDE SEQUENCE [LARGE SCALE GENOMIC DNA]</scope>
    <source>
        <strain evidence="2 3">F 1598</strain>
    </source>
</reference>
<evidence type="ECO:0008006" key="4">
    <source>
        <dbReference type="Google" id="ProtNLM"/>
    </source>
</evidence>
<dbReference type="Gene3D" id="1.10.510.10">
    <property type="entry name" value="Transferase(Phosphotransferase) domain 1"/>
    <property type="match status" value="1"/>
</dbReference>